<accession>A0A1Y1X133</accession>
<gene>
    <name evidence="2" type="ORF">BCR32DRAFT_328299</name>
</gene>
<feature type="transmembrane region" description="Helical" evidence="1">
    <location>
        <begin position="225"/>
        <end position="244"/>
    </location>
</feature>
<proteinExistence type="predicted"/>
<feature type="transmembrane region" description="Helical" evidence="1">
    <location>
        <begin position="179"/>
        <end position="204"/>
    </location>
</feature>
<feature type="transmembrane region" description="Helical" evidence="1">
    <location>
        <begin position="83"/>
        <end position="101"/>
    </location>
</feature>
<dbReference type="AlphaFoldDB" id="A0A1Y1X133"/>
<feature type="transmembrane region" description="Helical" evidence="1">
    <location>
        <begin position="49"/>
        <end position="67"/>
    </location>
</feature>
<reference evidence="2 3" key="2">
    <citation type="submission" date="2016-08" db="EMBL/GenBank/DDBJ databases">
        <title>Pervasive Adenine N6-methylation of Active Genes in Fungi.</title>
        <authorList>
            <consortium name="DOE Joint Genome Institute"/>
            <person name="Mondo S.J."/>
            <person name="Dannebaum R.O."/>
            <person name="Kuo R.C."/>
            <person name="Labutti K."/>
            <person name="Haridas S."/>
            <person name="Kuo A."/>
            <person name="Salamov A."/>
            <person name="Ahrendt S.R."/>
            <person name="Lipzen A."/>
            <person name="Sullivan W."/>
            <person name="Andreopoulos W.B."/>
            <person name="Clum A."/>
            <person name="Lindquist E."/>
            <person name="Daum C."/>
            <person name="Ramamoorthy G.K."/>
            <person name="Gryganskyi A."/>
            <person name="Culley D."/>
            <person name="Magnuson J.K."/>
            <person name="James T.Y."/>
            <person name="O'Malley M.A."/>
            <person name="Stajich J.E."/>
            <person name="Spatafora J.W."/>
            <person name="Visel A."/>
            <person name="Grigoriev I.V."/>
        </authorList>
    </citation>
    <scope>NUCLEOTIDE SEQUENCE [LARGE SCALE GENOMIC DNA]</scope>
    <source>
        <strain evidence="2 3">S4</strain>
    </source>
</reference>
<name>A0A1Y1X133_9FUNG</name>
<feature type="transmembrane region" description="Helical" evidence="1">
    <location>
        <begin position="20"/>
        <end position="37"/>
    </location>
</feature>
<feature type="transmembrane region" description="Helical" evidence="1">
    <location>
        <begin position="250"/>
        <end position="272"/>
    </location>
</feature>
<evidence type="ECO:0008006" key="4">
    <source>
        <dbReference type="Google" id="ProtNLM"/>
    </source>
</evidence>
<sequence length="289" mass="34012">MGIRNVLDEIKGNPPVQSRIGMTSIIMSDCIYLWYLYKSVNKYIKTKDIKFLFTSVASLFAFLNNLNDIVSFLFSANSDCKKFFYVFIATATLNWTPISWLQTIRLMSITKVFYTRKTYKTISCITILLSLIYTASYYLNLTNYDYENISKQTDYFMYCTVKQQKYINGTVEKDKYYTLYVMISDIVDSAFSFGILVLTTSMALENIKHLQFHHAKIKRMVEEGLFQFIVLTISKILIYPIIIYSTQNNLMIYDITWDFLSVIVIICSFRMVNVKYKRVKIFDDDPYMQ</sequence>
<protein>
    <recommendedName>
        <fullName evidence="4">G-protein coupled receptors family 1 profile domain-containing protein</fullName>
    </recommendedName>
</protein>
<organism evidence="2 3">
    <name type="scientific">Anaeromyces robustus</name>
    <dbReference type="NCBI Taxonomy" id="1754192"/>
    <lineage>
        <taxon>Eukaryota</taxon>
        <taxon>Fungi</taxon>
        <taxon>Fungi incertae sedis</taxon>
        <taxon>Chytridiomycota</taxon>
        <taxon>Chytridiomycota incertae sedis</taxon>
        <taxon>Neocallimastigomycetes</taxon>
        <taxon>Neocallimastigales</taxon>
        <taxon>Neocallimastigaceae</taxon>
        <taxon>Anaeromyces</taxon>
    </lineage>
</organism>
<reference evidence="2 3" key="1">
    <citation type="submission" date="2016-08" db="EMBL/GenBank/DDBJ databases">
        <title>A Parts List for Fungal Cellulosomes Revealed by Comparative Genomics.</title>
        <authorList>
            <consortium name="DOE Joint Genome Institute"/>
            <person name="Haitjema C.H."/>
            <person name="Gilmore S.P."/>
            <person name="Henske J.K."/>
            <person name="Solomon K.V."/>
            <person name="De Groot R."/>
            <person name="Kuo A."/>
            <person name="Mondo S.J."/>
            <person name="Salamov A.A."/>
            <person name="Labutti K."/>
            <person name="Zhao Z."/>
            <person name="Chiniquy J."/>
            <person name="Barry K."/>
            <person name="Brewer H.M."/>
            <person name="Purvine S.O."/>
            <person name="Wright A.T."/>
            <person name="Boxma B."/>
            <person name="Van Alen T."/>
            <person name="Hackstein J.H."/>
            <person name="Baker S.E."/>
            <person name="Grigoriev I.V."/>
            <person name="O'Malley M.A."/>
        </authorList>
    </citation>
    <scope>NUCLEOTIDE SEQUENCE [LARGE SCALE GENOMIC DNA]</scope>
    <source>
        <strain evidence="2 3">S4</strain>
    </source>
</reference>
<evidence type="ECO:0000313" key="3">
    <source>
        <dbReference type="Proteomes" id="UP000193944"/>
    </source>
</evidence>
<keyword evidence="1" id="KW-1133">Transmembrane helix</keyword>
<feature type="transmembrane region" description="Helical" evidence="1">
    <location>
        <begin position="122"/>
        <end position="139"/>
    </location>
</feature>
<keyword evidence="1" id="KW-0812">Transmembrane</keyword>
<keyword evidence="3" id="KW-1185">Reference proteome</keyword>
<keyword evidence="1" id="KW-0472">Membrane</keyword>
<dbReference type="Proteomes" id="UP000193944">
    <property type="component" value="Unassembled WGS sequence"/>
</dbReference>
<dbReference type="EMBL" id="MCFG01000189">
    <property type="protein sequence ID" value="ORX79044.1"/>
    <property type="molecule type" value="Genomic_DNA"/>
</dbReference>
<comment type="caution">
    <text evidence="2">The sequence shown here is derived from an EMBL/GenBank/DDBJ whole genome shotgun (WGS) entry which is preliminary data.</text>
</comment>
<evidence type="ECO:0000256" key="1">
    <source>
        <dbReference type="SAM" id="Phobius"/>
    </source>
</evidence>
<evidence type="ECO:0000313" key="2">
    <source>
        <dbReference type="EMBL" id="ORX79044.1"/>
    </source>
</evidence>